<feature type="compositionally biased region" description="Low complexity" evidence="1">
    <location>
        <begin position="23"/>
        <end position="34"/>
    </location>
</feature>
<feature type="non-terminal residue" evidence="2">
    <location>
        <position position="94"/>
    </location>
</feature>
<proteinExistence type="predicted"/>
<organism evidence="2">
    <name type="scientific">uncultured Microcoleus sp</name>
    <dbReference type="NCBI Taxonomy" id="259945"/>
    <lineage>
        <taxon>Bacteria</taxon>
        <taxon>Bacillati</taxon>
        <taxon>Cyanobacteriota</taxon>
        <taxon>Cyanophyceae</taxon>
        <taxon>Oscillatoriophycideae</taxon>
        <taxon>Oscillatoriales</taxon>
        <taxon>Microcoleaceae</taxon>
        <taxon>Microcoleus</taxon>
        <taxon>environmental samples</taxon>
    </lineage>
</organism>
<dbReference type="AlphaFoldDB" id="A0A6J4KY67"/>
<reference evidence="2" key="1">
    <citation type="submission" date="2020-02" db="EMBL/GenBank/DDBJ databases">
        <authorList>
            <person name="Meier V. D."/>
        </authorList>
    </citation>
    <scope>NUCLEOTIDE SEQUENCE</scope>
    <source>
        <strain evidence="2">AVDCRST_MAG84</strain>
    </source>
</reference>
<dbReference type="NCBIfam" id="TIGR02595">
    <property type="entry name" value="PEP_CTERM"/>
    <property type="match status" value="1"/>
</dbReference>
<protein>
    <recommendedName>
        <fullName evidence="3">PEP-CTERM protein-sorting domain-containing protein</fullName>
    </recommendedName>
</protein>
<sequence>WVEPVQQEAPQPLQSPVPPPEPLWVEPAVESAPASPAPIPLVPVTEPQAAPALNFQNNIYTPTPVRPTAIPEPGTVVALLLTGVGIICSARKRN</sequence>
<evidence type="ECO:0008006" key="3">
    <source>
        <dbReference type="Google" id="ProtNLM"/>
    </source>
</evidence>
<feature type="non-terminal residue" evidence="2">
    <location>
        <position position="1"/>
    </location>
</feature>
<feature type="region of interest" description="Disordered" evidence="1">
    <location>
        <begin position="1"/>
        <end position="40"/>
    </location>
</feature>
<feature type="compositionally biased region" description="Pro residues" evidence="1">
    <location>
        <begin position="13"/>
        <end position="22"/>
    </location>
</feature>
<gene>
    <name evidence="2" type="ORF">AVDCRST_MAG84-1222</name>
</gene>
<accession>A0A6J4KY67</accession>
<dbReference type="InterPro" id="IPR013424">
    <property type="entry name" value="Ice-binding_C"/>
</dbReference>
<name>A0A6J4KY67_9CYAN</name>
<evidence type="ECO:0000313" key="2">
    <source>
        <dbReference type="EMBL" id="CAA9318801.1"/>
    </source>
</evidence>
<evidence type="ECO:0000256" key="1">
    <source>
        <dbReference type="SAM" id="MobiDB-lite"/>
    </source>
</evidence>
<dbReference type="EMBL" id="CADCTZ010000189">
    <property type="protein sequence ID" value="CAA9318801.1"/>
    <property type="molecule type" value="Genomic_DNA"/>
</dbReference>